<feature type="domain" description="Cytochrome c" evidence="7">
    <location>
        <begin position="23"/>
        <end position="93"/>
    </location>
</feature>
<keyword evidence="2 6" id="KW-0349">Heme</keyword>
<evidence type="ECO:0000256" key="6">
    <source>
        <dbReference type="PROSITE-ProRule" id="PRU00433"/>
    </source>
</evidence>
<dbReference type="PANTHER" id="PTHR37823">
    <property type="entry name" value="CYTOCHROME C-553-LIKE"/>
    <property type="match status" value="1"/>
</dbReference>
<dbReference type="Pfam" id="PF13442">
    <property type="entry name" value="Cytochrome_CBB3"/>
    <property type="match status" value="1"/>
</dbReference>
<dbReference type="Proteomes" id="UP001203665">
    <property type="component" value="Unassembled WGS sequence"/>
</dbReference>
<evidence type="ECO:0000256" key="4">
    <source>
        <dbReference type="ARBA" id="ARBA00022982"/>
    </source>
</evidence>
<dbReference type="EMBL" id="JAMQJY010000003">
    <property type="protein sequence ID" value="MCM2677327.1"/>
    <property type="molecule type" value="Genomic_DNA"/>
</dbReference>
<comment type="caution">
    <text evidence="8">The sequence shown here is derived from an EMBL/GenBank/DDBJ whole genome shotgun (WGS) entry which is preliminary data.</text>
</comment>
<evidence type="ECO:0000256" key="2">
    <source>
        <dbReference type="ARBA" id="ARBA00022617"/>
    </source>
</evidence>
<dbReference type="SUPFAM" id="SSF46626">
    <property type="entry name" value="Cytochrome c"/>
    <property type="match status" value="1"/>
</dbReference>
<dbReference type="PANTHER" id="PTHR37823:SF4">
    <property type="entry name" value="MENAQUINOL-CYTOCHROME C REDUCTASE CYTOCHROME B_C SUBUNIT"/>
    <property type="match status" value="1"/>
</dbReference>
<keyword evidence="3 6" id="KW-0479">Metal-binding</keyword>
<sequence length="93" mass="9985">MVPKQGLDPEIADQEPIETDLDINVDAAQETYSASCIQCHGGDLSGLSGPSLIDNDFTPEDIQEIIINGQGAMPPIQLSDDDTENLANWLSTQ</sequence>
<organism evidence="8 9">
    <name type="scientific">Alkalicoccobacillus plakortidis</name>
    <dbReference type="NCBI Taxonomy" id="444060"/>
    <lineage>
        <taxon>Bacteria</taxon>
        <taxon>Bacillati</taxon>
        <taxon>Bacillota</taxon>
        <taxon>Bacilli</taxon>
        <taxon>Bacillales</taxon>
        <taxon>Bacillaceae</taxon>
        <taxon>Alkalicoccobacillus</taxon>
    </lineage>
</organism>
<dbReference type="Gene3D" id="1.10.760.10">
    <property type="entry name" value="Cytochrome c-like domain"/>
    <property type="match status" value="1"/>
</dbReference>
<keyword evidence="4" id="KW-0249">Electron transport</keyword>
<protein>
    <submittedName>
        <fullName evidence="8">Cytochrome c</fullName>
    </submittedName>
</protein>
<accession>A0ABT0XN39</accession>
<evidence type="ECO:0000256" key="3">
    <source>
        <dbReference type="ARBA" id="ARBA00022723"/>
    </source>
</evidence>
<keyword evidence="5 6" id="KW-0408">Iron</keyword>
<dbReference type="RefSeq" id="WP_251610995.1">
    <property type="nucleotide sequence ID" value="NZ_JAMQJY010000003.1"/>
</dbReference>
<dbReference type="InterPro" id="IPR009056">
    <property type="entry name" value="Cyt_c-like_dom"/>
</dbReference>
<reference evidence="8" key="1">
    <citation type="submission" date="2022-06" db="EMBL/GenBank/DDBJ databases">
        <title>Alkalicoccobacillus porphyridii sp. nov., isolated from a marine red alga, Porphyridium purpureum and reclassification of Shouchella plakortidis and Shouchella gibsonii as Alkalicoccobacillus plakortidis comb. nov. and Alkalicoccobacillus gibsonii comb. nov.</title>
        <authorList>
            <person name="Kim K.H."/>
            <person name="Lee J.K."/>
            <person name="Han D.M."/>
            <person name="Baek J.H."/>
            <person name="Jeon C.O."/>
        </authorList>
    </citation>
    <scope>NUCLEOTIDE SEQUENCE</scope>
    <source>
        <strain evidence="8">DSM 19153</strain>
    </source>
</reference>
<proteinExistence type="predicted"/>
<dbReference type="PROSITE" id="PS51007">
    <property type="entry name" value="CYTC"/>
    <property type="match status" value="1"/>
</dbReference>
<dbReference type="InterPro" id="IPR051811">
    <property type="entry name" value="Cytochrome_c550/c551-like"/>
</dbReference>
<gene>
    <name evidence="8" type="ORF">NDM98_19055</name>
</gene>
<evidence type="ECO:0000256" key="5">
    <source>
        <dbReference type="ARBA" id="ARBA00023004"/>
    </source>
</evidence>
<keyword evidence="9" id="KW-1185">Reference proteome</keyword>
<evidence type="ECO:0000313" key="8">
    <source>
        <dbReference type="EMBL" id="MCM2677327.1"/>
    </source>
</evidence>
<dbReference type="InterPro" id="IPR036909">
    <property type="entry name" value="Cyt_c-like_dom_sf"/>
</dbReference>
<name>A0ABT0XN39_9BACI</name>
<keyword evidence="1" id="KW-0813">Transport</keyword>
<evidence type="ECO:0000256" key="1">
    <source>
        <dbReference type="ARBA" id="ARBA00022448"/>
    </source>
</evidence>
<evidence type="ECO:0000259" key="7">
    <source>
        <dbReference type="PROSITE" id="PS51007"/>
    </source>
</evidence>
<evidence type="ECO:0000313" key="9">
    <source>
        <dbReference type="Proteomes" id="UP001203665"/>
    </source>
</evidence>